<evidence type="ECO:0000256" key="3">
    <source>
        <dbReference type="ARBA" id="ARBA00022452"/>
    </source>
</evidence>
<dbReference type="Gene3D" id="2.170.130.10">
    <property type="entry name" value="TonB-dependent receptor, plug domain"/>
    <property type="match status" value="1"/>
</dbReference>
<dbReference type="Pfam" id="PF07715">
    <property type="entry name" value="Plug"/>
    <property type="match status" value="1"/>
</dbReference>
<accession>A0ABT0GFH8</accession>
<dbReference type="InterPro" id="IPR037066">
    <property type="entry name" value="Plug_dom_sf"/>
</dbReference>
<keyword evidence="6 8" id="KW-0472">Membrane</keyword>
<dbReference type="InterPro" id="IPR036942">
    <property type="entry name" value="Beta-barrel_TonB_sf"/>
</dbReference>
<dbReference type="PANTHER" id="PTHR40980:SF3">
    <property type="entry name" value="TONB-DEPENDENT RECEPTOR-LIKE BETA-BARREL DOMAIN-CONTAINING PROTEIN"/>
    <property type="match status" value="1"/>
</dbReference>
<dbReference type="PANTHER" id="PTHR40980">
    <property type="entry name" value="PLUG DOMAIN-CONTAINING PROTEIN"/>
    <property type="match status" value="1"/>
</dbReference>
<dbReference type="SUPFAM" id="SSF56935">
    <property type="entry name" value="Porins"/>
    <property type="match status" value="1"/>
</dbReference>
<keyword evidence="14" id="KW-1185">Reference proteome</keyword>
<evidence type="ECO:0000256" key="6">
    <source>
        <dbReference type="ARBA" id="ARBA00023136"/>
    </source>
</evidence>
<dbReference type="InterPro" id="IPR012910">
    <property type="entry name" value="Plug_dom"/>
</dbReference>
<keyword evidence="5 9" id="KW-0798">TonB box</keyword>
<dbReference type="NCBIfam" id="TIGR01782">
    <property type="entry name" value="TonB-Xanth-Caul"/>
    <property type="match status" value="1"/>
</dbReference>
<dbReference type="Pfam" id="PF00593">
    <property type="entry name" value="TonB_dep_Rec_b-barrel"/>
    <property type="match status" value="1"/>
</dbReference>
<dbReference type="InterPro" id="IPR039426">
    <property type="entry name" value="TonB-dep_rcpt-like"/>
</dbReference>
<dbReference type="RefSeq" id="WP_248206662.1">
    <property type="nucleotide sequence ID" value="NZ_JALNMH010000004.1"/>
</dbReference>
<keyword evidence="3 8" id="KW-1134">Transmembrane beta strand</keyword>
<dbReference type="InterPro" id="IPR000531">
    <property type="entry name" value="Beta-barrel_TonB"/>
</dbReference>
<comment type="similarity">
    <text evidence="8 9">Belongs to the TonB-dependent receptor family.</text>
</comment>
<keyword evidence="13" id="KW-0675">Receptor</keyword>
<sequence>MHNLKRNLLSVALASATLMLAQGVHAQQAEDDEAQGRKDLRTQDEEKAVELDSYVVTGIARSIQKSIAIKQVSNSIVEAVSAEDIGKLPDTSIAESIARLPGLSAQRVAGRASTINIRGLAGDFSTTLLNGREQVSAGDNRGVEFDQYPSELLSGVVVYKTPDAKLPAQGISGTVDLQTVRPLSYSGPRLSFNGRLEENSLGNLNDGYDDMGYRVSAAFIDKFADDTIGLAIGYARLDSPGQFKEWEAWGFPTFQDSAGNDVLVLGGNKLKAGSVDNVRDGLMGVLEFAPNDIYTGAIDVYYSKFERAETTRWMEFGLGWSGASLANPVVEDGFLVSGNWTGIRPVVRTDLSDFDDKLFAIGFKNEFWFNEDFRAVADFSLSKADRNQEILEVYAGAATTDTAAFSLDRANGPARFQFGLDYADPSIIGLTDPGGWGQDGYVKYPNVDDELRSARLAVERSFLEGVFSSFEAGVNYSNREKSRESNEFFLDLAGAGFQLIPSELLQSPTGLPFSNTGVIAYNTRGVVDRFYNFRPNNCRDCAAKNWSVEEDIVQLFGQLNIDTEVAGMYLRGNLGLQYIDVEQESRGLSVRGGDGGTATPVVDGDDYSDVLPSLNLALQLTDAQTLRFGAARQVARPRMDHMRFFADFGIDASRAQPFWSGSGGNPRLRPWESDSFDLSWELYFGDGQGYVSAAVFHKDLNTFIYEEVNTNFDFSVFDLSPFANSPNLPGTTIGEFRQQANGEGGSINGWELATSLPLGTVWDALDGFGVLASYSDTRSSISPNGPNGAVTQTLPGLSRYVSNLTAYYERGGFSTRISQRSRSSFRGEIQGFGADRETQFIRGEDVVDFQMSYAFGEESSLNGATILLQVNNLTNEEYREFFRDPNVQDRPRKFVEYGRTVLLGVTYKF</sequence>
<keyword evidence="2 8" id="KW-0813">Transport</keyword>
<evidence type="ECO:0000256" key="2">
    <source>
        <dbReference type="ARBA" id="ARBA00022448"/>
    </source>
</evidence>
<comment type="subcellular location">
    <subcellularLocation>
        <location evidence="1 8">Cell outer membrane</location>
        <topology evidence="1 8">Multi-pass membrane protein</topology>
    </subcellularLocation>
</comment>
<feature type="domain" description="TonB-dependent receptor-like beta-barrel" evidence="11">
    <location>
        <begin position="397"/>
        <end position="873"/>
    </location>
</feature>
<feature type="domain" description="TonB-dependent receptor plug" evidence="12">
    <location>
        <begin position="75"/>
        <end position="173"/>
    </location>
</feature>
<evidence type="ECO:0000256" key="8">
    <source>
        <dbReference type="PROSITE-ProRule" id="PRU01360"/>
    </source>
</evidence>
<protein>
    <submittedName>
        <fullName evidence="13">TonB-dependent receptor</fullName>
    </submittedName>
</protein>
<evidence type="ECO:0000313" key="14">
    <source>
        <dbReference type="Proteomes" id="UP001431449"/>
    </source>
</evidence>
<reference evidence="13" key="1">
    <citation type="submission" date="2022-04" db="EMBL/GenBank/DDBJ databases">
        <title>Lysobacter sp. CAU 1642 isolated from sea sand.</title>
        <authorList>
            <person name="Kim W."/>
        </authorList>
    </citation>
    <scope>NUCLEOTIDE SEQUENCE</scope>
    <source>
        <strain evidence="13">CAU 1642</strain>
    </source>
</reference>
<keyword evidence="4 8" id="KW-0812">Transmembrane</keyword>
<feature type="chain" id="PRO_5045287318" evidence="10">
    <location>
        <begin position="27"/>
        <end position="909"/>
    </location>
</feature>
<evidence type="ECO:0000313" key="13">
    <source>
        <dbReference type="EMBL" id="MCK7593305.1"/>
    </source>
</evidence>
<evidence type="ECO:0000256" key="10">
    <source>
        <dbReference type="SAM" id="SignalP"/>
    </source>
</evidence>
<proteinExistence type="inferred from homology"/>
<evidence type="ECO:0000256" key="7">
    <source>
        <dbReference type="ARBA" id="ARBA00023237"/>
    </source>
</evidence>
<organism evidence="13 14">
    <name type="scientific">Pseudomarimonas salicorniae</name>
    <dbReference type="NCBI Taxonomy" id="2933270"/>
    <lineage>
        <taxon>Bacteria</taxon>
        <taxon>Pseudomonadati</taxon>
        <taxon>Pseudomonadota</taxon>
        <taxon>Gammaproteobacteria</taxon>
        <taxon>Lysobacterales</taxon>
        <taxon>Lysobacteraceae</taxon>
        <taxon>Pseudomarimonas</taxon>
    </lineage>
</organism>
<evidence type="ECO:0000259" key="12">
    <source>
        <dbReference type="Pfam" id="PF07715"/>
    </source>
</evidence>
<dbReference type="PROSITE" id="PS52016">
    <property type="entry name" value="TONB_DEPENDENT_REC_3"/>
    <property type="match status" value="1"/>
</dbReference>
<feature type="signal peptide" evidence="10">
    <location>
        <begin position="1"/>
        <end position="26"/>
    </location>
</feature>
<evidence type="ECO:0000256" key="1">
    <source>
        <dbReference type="ARBA" id="ARBA00004571"/>
    </source>
</evidence>
<evidence type="ECO:0000259" key="11">
    <source>
        <dbReference type="Pfam" id="PF00593"/>
    </source>
</evidence>
<keyword evidence="7 8" id="KW-0998">Cell outer membrane</keyword>
<dbReference type="InterPro" id="IPR010104">
    <property type="entry name" value="TonB_rcpt_bac"/>
</dbReference>
<evidence type="ECO:0000256" key="5">
    <source>
        <dbReference type="ARBA" id="ARBA00023077"/>
    </source>
</evidence>
<dbReference type="CDD" id="cd01347">
    <property type="entry name" value="ligand_gated_channel"/>
    <property type="match status" value="1"/>
</dbReference>
<dbReference type="EMBL" id="JALNMH010000004">
    <property type="protein sequence ID" value="MCK7593305.1"/>
    <property type="molecule type" value="Genomic_DNA"/>
</dbReference>
<evidence type="ECO:0000256" key="4">
    <source>
        <dbReference type="ARBA" id="ARBA00022692"/>
    </source>
</evidence>
<evidence type="ECO:0000256" key="9">
    <source>
        <dbReference type="RuleBase" id="RU003357"/>
    </source>
</evidence>
<name>A0ABT0GFH8_9GAMM</name>
<gene>
    <name evidence="13" type="ORF">M0G41_06445</name>
</gene>
<keyword evidence="10" id="KW-0732">Signal</keyword>
<dbReference type="Gene3D" id="2.40.170.20">
    <property type="entry name" value="TonB-dependent receptor, beta-barrel domain"/>
    <property type="match status" value="1"/>
</dbReference>
<comment type="caution">
    <text evidence="13">The sequence shown here is derived from an EMBL/GenBank/DDBJ whole genome shotgun (WGS) entry which is preliminary data.</text>
</comment>
<dbReference type="Proteomes" id="UP001431449">
    <property type="component" value="Unassembled WGS sequence"/>
</dbReference>